<comment type="caution">
    <text evidence="6">The sequence shown here is derived from an EMBL/GenBank/DDBJ whole genome shotgun (WGS) entry which is preliminary data.</text>
</comment>
<evidence type="ECO:0000256" key="3">
    <source>
        <dbReference type="SAM" id="MobiDB-lite"/>
    </source>
</evidence>
<reference evidence="7" key="1">
    <citation type="journal article" date="2019" name="Int. J. Syst. Evol. Microbiol.">
        <title>The Global Catalogue of Microorganisms (GCM) 10K type strain sequencing project: providing services to taxonomists for standard genome sequencing and annotation.</title>
        <authorList>
            <consortium name="The Broad Institute Genomics Platform"/>
            <consortium name="The Broad Institute Genome Sequencing Center for Infectious Disease"/>
            <person name="Wu L."/>
            <person name="Ma J."/>
        </authorList>
    </citation>
    <scope>NUCLEOTIDE SEQUENCE [LARGE SCALE GENOMIC DNA]</scope>
    <source>
        <strain evidence="7">ICMP 6774ER</strain>
    </source>
</reference>
<dbReference type="PANTHER" id="PTHR35527">
    <property type="entry name" value="CHOLOYLGLYCINE HYDROLASE"/>
    <property type="match status" value="1"/>
</dbReference>
<dbReference type="GO" id="GO:0016787">
    <property type="term" value="F:hydrolase activity"/>
    <property type="evidence" value="ECO:0007669"/>
    <property type="project" value="UniProtKB-KW"/>
</dbReference>
<proteinExistence type="inferred from homology"/>
<accession>A0ABW4SLR6</accession>
<protein>
    <submittedName>
        <fullName evidence="6">Linear amide C-N hydrolase</fullName>
    </submittedName>
</protein>
<evidence type="ECO:0000313" key="7">
    <source>
        <dbReference type="Proteomes" id="UP001597368"/>
    </source>
</evidence>
<dbReference type="SUPFAM" id="SSF56235">
    <property type="entry name" value="N-terminal nucleophile aminohydrolases (Ntn hydrolases)"/>
    <property type="match status" value="1"/>
</dbReference>
<name>A0ABW4SLR6_9ACTN</name>
<dbReference type="Pfam" id="PF02275">
    <property type="entry name" value="CBAH"/>
    <property type="match status" value="1"/>
</dbReference>
<feature type="region of interest" description="Disordered" evidence="3">
    <location>
        <begin position="32"/>
        <end position="64"/>
    </location>
</feature>
<dbReference type="EMBL" id="JBHUFV010000003">
    <property type="protein sequence ID" value="MFD1930497.1"/>
    <property type="molecule type" value="Genomic_DNA"/>
</dbReference>
<dbReference type="InterPro" id="IPR029132">
    <property type="entry name" value="CBAH/NAAA_C"/>
</dbReference>
<sequence>MTPLLGARPRALRRALAALALAVPLVAACSGGQEPAAQDPAARADTETAPAEPVQAASRPVLRQTADEVARTSAGIRQLDDLPMYEMTFYGGYDAEAPLTEDELARKAEGWACSLYHRGTEFGRNFDWDPDPAIVVRADPPDGYASLSVVDAVYLLGKTGPANLSDPGQRRRLGHAVLAPFDGMNEKGLAVGMASTPNADLPAPMKGKPTLSSVRIMRVLLDRAATVDEAVALMRGYNIDFSGGPQVHYLIADRSGASAVVEFGKGRMNVSKDRVLTNWSVVSGTPDDRYKILSRTIDSPADGLDLLKSVAQSHTRWSVVYDLKAGTARLVTAKRWGKVHTLSIARPQG</sequence>
<dbReference type="RefSeq" id="WP_379568926.1">
    <property type="nucleotide sequence ID" value="NZ_JBHUFV010000003.1"/>
</dbReference>
<feature type="domain" description="Choloylglycine hydrolase/NAAA C-terminal" evidence="5">
    <location>
        <begin position="181"/>
        <end position="278"/>
    </location>
</feature>
<evidence type="ECO:0000313" key="6">
    <source>
        <dbReference type="EMBL" id="MFD1930497.1"/>
    </source>
</evidence>
<organism evidence="6 7">
    <name type="scientific">Nonomuraea mangrovi</name>
    <dbReference type="NCBI Taxonomy" id="2316207"/>
    <lineage>
        <taxon>Bacteria</taxon>
        <taxon>Bacillati</taxon>
        <taxon>Actinomycetota</taxon>
        <taxon>Actinomycetes</taxon>
        <taxon>Streptosporangiales</taxon>
        <taxon>Streptosporangiaceae</taxon>
        <taxon>Nonomuraea</taxon>
    </lineage>
</organism>
<evidence type="ECO:0000259" key="5">
    <source>
        <dbReference type="Pfam" id="PF02275"/>
    </source>
</evidence>
<dbReference type="Proteomes" id="UP001597368">
    <property type="component" value="Unassembled WGS sequence"/>
</dbReference>
<dbReference type="Gene3D" id="3.60.60.10">
    <property type="entry name" value="Penicillin V Acylase, Chain A"/>
    <property type="match status" value="1"/>
</dbReference>
<dbReference type="PANTHER" id="PTHR35527:SF2">
    <property type="entry name" value="HYDROLASE"/>
    <property type="match status" value="1"/>
</dbReference>
<comment type="similarity">
    <text evidence="1">Belongs to the peptidase C59 family.</text>
</comment>
<keyword evidence="7" id="KW-1185">Reference proteome</keyword>
<evidence type="ECO:0000256" key="1">
    <source>
        <dbReference type="ARBA" id="ARBA00006625"/>
    </source>
</evidence>
<dbReference type="InterPro" id="IPR029055">
    <property type="entry name" value="Ntn_hydrolases_N"/>
</dbReference>
<evidence type="ECO:0000256" key="2">
    <source>
        <dbReference type="ARBA" id="ARBA00022801"/>
    </source>
</evidence>
<evidence type="ECO:0000256" key="4">
    <source>
        <dbReference type="SAM" id="SignalP"/>
    </source>
</evidence>
<feature type="chain" id="PRO_5046912476" evidence="4">
    <location>
        <begin position="28"/>
        <end position="349"/>
    </location>
</feature>
<gene>
    <name evidence="6" type="ORF">ACFSKW_03295</name>
</gene>
<feature type="signal peptide" evidence="4">
    <location>
        <begin position="1"/>
        <end position="27"/>
    </location>
</feature>
<keyword evidence="4" id="KW-0732">Signal</keyword>
<keyword evidence="2 6" id="KW-0378">Hydrolase</keyword>
<dbReference type="InterPro" id="IPR052193">
    <property type="entry name" value="Peptidase_C59"/>
</dbReference>